<sequence>MLGKLAGAWLGEKVAGPNRGTKGAIIGYGAAALARRSVPALAAVALGGWAFRKLRDRRRGRADYSSDAAAS</sequence>
<evidence type="ECO:0000313" key="2">
    <source>
        <dbReference type="Proteomes" id="UP001500827"/>
    </source>
</evidence>
<accession>A0ABP7L7Z9</accession>
<protein>
    <recommendedName>
        <fullName evidence="3">DUF4126 domain-containing protein</fullName>
    </recommendedName>
</protein>
<evidence type="ECO:0000313" key="1">
    <source>
        <dbReference type="EMBL" id="GAA3895701.1"/>
    </source>
</evidence>
<comment type="caution">
    <text evidence="1">The sequence shown here is derived from an EMBL/GenBank/DDBJ whole genome shotgun (WGS) entry which is preliminary data.</text>
</comment>
<gene>
    <name evidence="1" type="ORF">GCM10022276_13450</name>
</gene>
<evidence type="ECO:0008006" key="3">
    <source>
        <dbReference type="Google" id="ProtNLM"/>
    </source>
</evidence>
<dbReference type="Proteomes" id="UP001500827">
    <property type="component" value="Unassembled WGS sequence"/>
</dbReference>
<organism evidence="1 2">
    <name type="scientific">Sphingomonas limnosediminicola</name>
    <dbReference type="NCBI Taxonomy" id="940133"/>
    <lineage>
        <taxon>Bacteria</taxon>
        <taxon>Pseudomonadati</taxon>
        <taxon>Pseudomonadota</taxon>
        <taxon>Alphaproteobacteria</taxon>
        <taxon>Sphingomonadales</taxon>
        <taxon>Sphingomonadaceae</taxon>
        <taxon>Sphingomonas</taxon>
    </lineage>
</organism>
<keyword evidence="2" id="KW-1185">Reference proteome</keyword>
<proteinExistence type="predicted"/>
<dbReference type="RefSeq" id="WP_344698903.1">
    <property type="nucleotide sequence ID" value="NZ_BAABBM010000001.1"/>
</dbReference>
<name>A0ABP7L7Z9_9SPHN</name>
<reference evidence="2" key="1">
    <citation type="journal article" date="2019" name="Int. J. Syst. Evol. Microbiol.">
        <title>The Global Catalogue of Microorganisms (GCM) 10K type strain sequencing project: providing services to taxonomists for standard genome sequencing and annotation.</title>
        <authorList>
            <consortium name="The Broad Institute Genomics Platform"/>
            <consortium name="The Broad Institute Genome Sequencing Center for Infectious Disease"/>
            <person name="Wu L."/>
            <person name="Ma J."/>
        </authorList>
    </citation>
    <scope>NUCLEOTIDE SEQUENCE [LARGE SCALE GENOMIC DNA]</scope>
    <source>
        <strain evidence="2">JCM 17543</strain>
    </source>
</reference>
<dbReference type="EMBL" id="BAABBM010000001">
    <property type="protein sequence ID" value="GAA3895701.1"/>
    <property type="molecule type" value="Genomic_DNA"/>
</dbReference>